<evidence type="ECO:0000259" key="8">
    <source>
        <dbReference type="PROSITE" id="PS50109"/>
    </source>
</evidence>
<evidence type="ECO:0000256" key="1">
    <source>
        <dbReference type="ARBA" id="ARBA00000085"/>
    </source>
</evidence>
<dbReference type="SMART" id="SM00388">
    <property type="entry name" value="HisKA"/>
    <property type="match status" value="1"/>
</dbReference>
<dbReference type="Pfam" id="PF00512">
    <property type="entry name" value="HisKA"/>
    <property type="match status" value="1"/>
</dbReference>
<dbReference type="InterPro" id="IPR003594">
    <property type="entry name" value="HATPase_dom"/>
</dbReference>
<dbReference type="GO" id="GO:0016036">
    <property type="term" value="P:cellular response to phosphate starvation"/>
    <property type="evidence" value="ECO:0007669"/>
    <property type="project" value="TreeGrafter"/>
</dbReference>
<keyword evidence="4" id="KW-0808">Transferase</keyword>
<evidence type="ECO:0000256" key="6">
    <source>
        <dbReference type="ARBA" id="ARBA00023012"/>
    </source>
</evidence>
<comment type="catalytic activity">
    <reaction evidence="1">
        <text>ATP + protein L-histidine = ADP + protein N-phospho-L-histidine.</text>
        <dbReference type="EC" id="2.7.13.3"/>
    </reaction>
</comment>
<accession>A0A1T5DH66</accession>
<dbReference type="PROSITE" id="PS50109">
    <property type="entry name" value="HIS_KIN"/>
    <property type="match status" value="1"/>
</dbReference>
<gene>
    <name evidence="9" type="ORF">SAMN05660866_02926</name>
</gene>
<dbReference type="EC" id="2.7.13.3" evidence="2"/>
<dbReference type="STRING" id="561365.SAMN05660866_02926"/>
<dbReference type="InterPro" id="IPR005467">
    <property type="entry name" value="His_kinase_dom"/>
</dbReference>
<dbReference type="PANTHER" id="PTHR45453:SF1">
    <property type="entry name" value="PHOSPHATE REGULON SENSOR PROTEIN PHOR"/>
    <property type="match status" value="1"/>
</dbReference>
<feature type="domain" description="Histidine kinase" evidence="8">
    <location>
        <begin position="246"/>
        <end position="456"/>
    </location>
</feature>
<dbReference type="GO" id="GO:0005886">
    <property type="term" value="C:plasma membrane"/>
    <property type="evidence" value="ECO:0007669"/>
    <property type="project" value="TreeGrafter"/>
</dbReference>
<evidence type="ECO:0000313" key="10">
    <source>
        <dbReference type="Proteomes" id="UP000190339"/>
    </source>
</evidence>
<keyword evidence="7" id="KW-1133">Transmembrane helix</keyword>
<dbReference type="SUPFAM" id="SSF55874">
    <property type="entry name" value="ATPase domain of HSP90 chaperone/DNA topoisomerase II/histidine kinase"/>
    <property type="match status" value="1"/>
</dbReference>
<sequence length="456" mass="51930">MQLYWNFEMFASNKSQYVFKVEKAFEDAIETYYFELGKSDVLTILDTDFTNKNDSLSGVQFLNKNPLKEMSTFFKKNSNTESIDFREIIDSSQTENNFLLVTGKSAMDDNVLAELKFNNITVTQTRDSIDFKLLRKITDSIFLKEKIKSIYNVLHYKKDTIFGSDIVLTNKTGLIEYSSTSNYIPNLQNLELEFNNTEKQAFFKSLTGIILSLILSLGILFSIYYLIKTINKQKQLSKIKDDFISNITHEFKTPIATVSAAIEALGSFNVIQDKEKTNTYLTISNQQLKKLDVMVEKLLETSALDENNVKLNKHVVDIVPLIEKLLTKYELITNTKEFKLNTNVSSLKLKVDSFYFSSAISNLLDNAEKYGGRKIEIKITQNVNSTNISIRDNGNSLNQTDSSYIFDKFSRKATGNNHDAAGSGIGLYFSKKVVEKHGGTITLKVMEDFTEFIITI</sequence>
<evidence type="ECO:0000256" key="3">
    <source>
        <dbReference type="ARBA" id="ARBA00022553"/>
    </source>
</evidence>
<keyword evidence="7" id="KW-0812">Transmembrane</keyword>
<feature type="transmembrane region" description="Helical" evidence="7">
    <location>
        <begin position="206"/>
        <end position="227"/>
    </location>
</feature>
<name>A0A1T5DH66_9FLAO</name>
<dbReference type="SMART" id="SM00387">
    <property type="entry name" value="HATPase_c"/>
    <property type="match status" value="1"/>
</dbReference>
<dbReference type="PRINTS" id="PR00344">
    <property type="entry name" value="BCTRLSENSOR"/>
</dbReference>
<evidence type="ECO:0000256" key="5">
    <source>
        <dbReference type="ARBA" id="ARBA00022777"/>
    </source>
</evidence>
<dbReference type="Pfam" id="PF02518">
    <property type="entry name" value="HATPase_c"/>
    <property type="match status" value="1"/>
</dbReference>
<protein>
    <recommendedName>
        <fullName evidence="2">histidine kinase</fullName>
        <ecNumber evidence="2">2.7.13.3</ecNumber>
    </recommendedName>
</protein>
<dbReference type="InterPro" id="IPR004358">
    <property type="entry name" value="Sig_transdc_His_kin-like_C"/>
</dbReference>
<dbReference type="PANTHER" id="PTHR45453">
    <property type="entry name" value="PHOSPHATE REGULON SENSOR PROTEIN PHOR"/>
    <property type="match status" value="1"/>
</dbReference>
<dbReference type="Gene3D" id="3.30.565.10">
    <property type="entry name" value="Histidine kinase-like ATPase, C-terminal domain"/>
    <property type="match status" value="1"/>
</dbReference>
<dbReference type="GO" id="GO:0004721">
    <property type="term" value="F:phosphoprotein phosphatase activity"/>
    <property type="evidence" value="ECO:0007669"/>
    <property type="project" value="TreeGrafter"/>
</dbReference>
<keyword evidence="10" id="KW-1185">Reference proteome</keyword>
<keyword evidence="3" id="KW-0597">Phosphoprotein</keyword>
<dbReference type="SUPFAM" id="SSF47384">
    <property type="entry name" value="Homodimeric domain of signal transducing histidine kinase"/>
    <property type="match status" value="1"/>
</dbReference>
<evidence type="ECO:0000256" key="4">
    <source>
        <dbReference type="ARBA" id="ARBA00022679"/>
    </source>
</evidence>
<dbReference type="GO" id="GO:0000155">
    <property type="term" value="F:phosphorelay sensor kinase activity"/>
    <property type="evidence" value="ECO:0007669"/>
    <property type="project" value="InterPro"/>
</dbReference>
<dbReference type="Proteomes" id="UP000190339">
    <property type="component" value="Unassembled WGS sequence"/>
</dbReference>
<dbReference type="InterPro" id="IPR003661">
    <property type="entry name" value="HisK_dim/P_dom"/>
</dbReference>
<dbReference type="CDD" id="cd00082">
    <property type="entry name" value="HisKA"/>
    <property type="match status" value="1"/>
</dbReference>
<evidence type="ECO:0000256" key="7">
    <source>
        <dbReference type="SAM" id="Phobius"/>
    </source>
</evidence>
<dbReference type="InterPro" id="IPR036890">
    <property type="entry name" value="HATPase_C_sf"/>
</dbReference>
<dbReference type="AlphaFoldDB" id="A0A1T5DH66"/>
<keyword evidence="6" id="KW-0902">Two-component regulatory system</keyword>
<evidence type="ECO:0000256" key="2">
    <source>
        <dbReference type="ARBA" id="ARBA00012438"/>
    </source>
</evidence>
<organism evidence="9 10">
    <name type="scientific">Maribacter arcticus</name>
    <dbReference type="NCBI Taxonomy" id="561365"/>
    <lineage>
        <taxon>Bacteria</taxon>
        <taxon>Pseudomonadati</taxon>
        <taxon>Bacteroidota</taxon>
        <taxon>Flavobacteriia</taxon>
        <taxon>Flavobacteriales</taxon>
        <taxon>Flavobacteriaceae</taxon>
        <taxon>Maribacter</taxon>
    </lineage>
</organism>
<proteinExistence type="predicted"/>
<reference evidence="10" key="1">
    <citation type="submission" date="2017-02" db="EMBL/GenBank/DDBJ databases">
        <authorList>
            <person name="Varghese N."/>
            <person name="Submissions S."/>
        </authorList>
    </citation>
    <scope>NUCLEOTIDE SEQUENCE [LARGE SCALE GENOMIC DNA]</scope>
    <source>
        <strain evidence="10">DSM 23546</strain>
    </source>
</reference>
<dbReference type="EMBL" id="FUYL01000009">
    <property type="protein sequence ID" value="SKB71062.1"/>
    <property type="molecule type" value="Genomic_DNA"/>
</dbReference>
<evidence type="ECO:0000313" key="9">
    <source>
        <dbReference type="EMBL" id="SKB71062.1"/>
    </source>
</evidence>
<dbReference type="Gene3D" id="1.10.287.130">
    <property type="match status" value="1"/>
</dbReference>
<keyword evidence="5 9" id="KW-0418">Kinase</keyword>
<dbReference type="InterPro" id="IPR036097">
    <property type="entry name" value="HisK_dim/P_sf"/>
</dbReference>
<keyword evidence="7" id="KW-0472">Membrane</keyword>
<dbReference type="InterPro" id="IPR050351">
    <property type="entry name" value="BphY/WalK/GraS-like"/>
</dbReference>